<protein>
    <recommendedName>
        <fullName evidence="5">ABC transmembrane type-1 domain-containing protein</fullName>
    </recommendedName>
</protein>
<organism evidence="3 4">
    <name type="scientific">Stenotrophomonas pavanii</name>
    <dbReference type="NCBI Taxonomy" id="487698"/>
    <lineage>
        <taxon>Bacteria</taxon>
        <taxon>Pseudomonadati</taxon>
        <taxon>Pseudomonadota</taxon>
        <taxon>Gammaproteobacteria</taxon>
        <taxon>Lysobacterales</taxon>
        <taxon>Lysobacteraceae</taxon>
        <taxon>Stenotrophomonas</taxon>
    </lineage>
</organism>
<dbReference type="EMBL" id="AP024684">
    <property type="protein sequence ID" value="BCX43106.1"/>
    <property type="molecule type" value="Genomic_DNA"/>
</dbReference>
<keyword evidence="4" id="KW-1185">Reference proteome</keyword>
<dbReference type="Proteomes" id="UP000825066">
    <property type="component" value="Chromosome"/>
</dbReference>
<feature type="region of interest" description="Disordered" evidence="1">
    <location>
        <begin position="78"/>
        <end position="105"/>
    </location>
</feature>
<evidence type="ECO:0000313" key="4">
    <source>
        <dbReference type="Proteomes" id="UP000825066"/>
    </source>
</evidence>
<keyword evidence="2" id="KW-0812">Transmembrane</keyword>
<accession>A0ABM7QZK8</accession>
<gene>
    <name evidence="3" type="ORF">STNY_R12870</name>
</gene>
<evidence type="ECO:0008006" key="5">
    <source>
        <dbReference type="Google" id="ProtNLM"/>
    </source>
</evidence>
<feature type="transmembrane region" description="Helical" evidence="2">
    <location>
        <begin position="114"/>
        <end position="133"/>
    </location>
</feature>
<evidence type="ECO:0000256" key="1">
    <source>
        <dbReference type="SAM" id="MobiDB-lite"/>
    </source>
</evidence>
<evidence type="ECO:0000256" key="2">
    <source>
        <dbReference type="SAM" id="Phobius"/>
    </source>
</evidence>
<feature type="transmembrane region" description="Helical" evidence="2">
    <location>
        <begin position="236"/>
        <end position="262"/>
    </location>
</feature>
<keyword evidence="2" id="KW-0472">Membrane</keyword>
<evidence type="ECO:0000313" key="3">
    <source>
        <dbReference type="EMBL" id="BCX43106.1"/>
    </source>
</evidence>
<dbReference type="RefSeq" id="WP_176422011.1">
    <property type="nucleotide sequence ID" value="NZ_BIMO01000009.1"/>
</dbReference>
<name>A0ABM7QZK8_9GAMM</name>
<keyword evidence="2" id="KW-1133">Transmembrane helix</keyword>
<feature type="transmembrane region" description="Helical" evidence="2">
    <location>
        <begin position="153"/>
        <end position="176"/>
    </location>
</feature>
<feature type="transmembrane region" description="Helical" evidence="2">
    <location>
        <begin position="268"/>
        <end position="291"/>
    </location>
</feature>
<reference evidence="3 4" key="1">
    <citation type="submission" date="2021-05" db="EMBL/GenBank/DDBJ databases">
        <title>Complete Genome Sequence of Stenotrophomonas pavanii strain Y.</title>
        <authorList>
            <person name="Dohra H."/>
            <person name="Mohad Din A.R.J."/>
            <person name="Suzuki K."/>
            <person name="Fatma A."/>
            <person name="Honjyo M."/>
            <person name="Nishimura T."/>
            <person name="Moriuch R."/>
            <person name="Masuda K."/>
            <person name="Minoura A."/>
            <person name="Tashiro Y."/>
            <person name="Futamata H."/>
        </authorList>
    </citation>
    <scope>NUCLEOTIDE SEQUENCE [LARGE SCALE GENOMIC DNA]</scope>
    <source>
        <strain evidence="4">Y</strain>
    </source>
</reference>
<proteinExistence type="predicted"/>
<feature type="transmembrane region" description="Helical" evidence="2">
    <location>
        <begin position="345"/>
        <end position="365"/>
    </location>
</feature>
<sequence length="536" mass="58751">MVRRVGRSRATSSRRTAIAWSNAAANASIADRLLSHTIQPFHVAVLERRPCAGVRRFGPVSLAPVSCLYCADSTDERPVNESAPAPQPAPLAGHDPIPEATAHPHRVRDRTDELELFISGLLAFALLAVPGYLFDAWARSSLHTEGMYFQMLWFGFSISVGMCYVLAVALIIHLTVRGYWIGLIGLRSHFPDGIDWARLPRMGAVTRAFLQARDGGLDGSIERADRLATMLFSTTLLAVQTLAGTLVLAVLTLGVSMVIGALSGGADHVAMLALCSVLAAMLALAVTPGILEKIVARRRARGQPHERPQRLLEGMLSALQRVPLLRLMQAMQLTMQSNLRSRSFMAAYLFAVLVAMLLAAVQVMASLKFSLFNRYQIVTEAAVEHGMLSAHYESMRSAHDQLLPYPMIPSDTISGAQLRVFIPHRPQRDNPLARQHCTALPDARNEAAGQQAANAAVECLSRLWQVKLDGTPVDLQGFVPMERRDLDMRGLVGYLPTRGLAPGRHDLELVWNATGGERGGGRRRTFRIPFWYAPDP</sequence>